<proteinExistence type="predicted"/>
<comment type="caution">
    <text evidence="1">The sequence shown here is derived from an EMBL/GenBank/DDBJ whole genome shotgun (WGS) entry which is preliminary data.</text>
</comment>
<dbReference type="Proteomes" id="UP001054945">
    <property type="component" value="Unassembled WGS sequence"/>
</dbReference>
<organism evidence="1 2">
    <name type="scientific">Caerostris extrusa</name>
    <name type="common">Bark spider</name>
    <name type="synonym">Caerostris bankana</name>
    <dbReference type="NCBI Taxonomy" id="172846"/>
    <lineage>
        <taxon>Eukaryota</taxon>
        <taxon>Metazoa</taxon>
        <taxon>Ecdysozoa</taxon>
        <taxon>Arthropoda</taxon>
        <taxon>Chelicerata</taxon>
        <taxon>Arachnida</taxon>
        <taxon>Araneae</taxon>
        <taxon>Araneomorphae</taxon>
        <taxon>Entelegynae</taxon>
        <taxon>Araneoidea</taxon>
        <taxon>Araneidae</taxon>
        <taxon>Caerostris</taxon>
    </lineage>
</organism>
<sequence length="104" mass="11932">MPCGLQIYYLVGLTAHLDGLNTCLQEKKTSYQYDISYYKNVPDEIEIMVKTCTIIPVVFLKSSTKCPLYPDQETLKFTLVSKVIVIGSARKKLSPDWIWLREVP</sequence>
<gene>
    <name evidence="1" type="ORF">CEXT_686871</name>
</gene>
<keyword evidence="2" id="KW-1185">Reference proteome</keyword>
<dbReference type="EMBL" id="BPLR01010686">
    <property type="protein sequence ID" value="GIY41011.1"/>
    <property type="molecule type" value="Genomic_DNA"/>
</dbReference>
<protein>
    <submittedName>
        <fullName evidence="1">Uncharacterized protein</fullName>
    </submittedName>
</protein>
<reference evidence="1 2" key="1">
    <citation type="submission" date="2021-06" db="EMBL/GenBank/DDBJ databases">
        <title>Caerostris extrusa draft genome.</title>
        <authorList>
            <person name="Kono N."/>
            <person name="Arakawa K."/>
        </authorList>
    </citation>
    <scope>NUCLEOTIDE SEQUENCE [LARGE SCALE GENOMIC DNA]</scope>
</reference>
<accession>A0AAV4T6R5</accession>
<name>A0AAV4T6R5_CAEEX</name>
<evidence type="ECO:0000313" key="1">
    <source>
        <dbReference type="EMBL" id="GIY41011.1"/>
    </source>
</evidence>
<evidence type="ECO:0000313" key="2">
    <source>
        <dbReference type="Proteomes" id="UP001054945"/>
    </source>
</evidence>
<dbReference type="AlphaFoldDB" id="A0AAV4T6R5"/>